<dbReference type="EMBL" id="JAAOAK010000127">
    <property type="protein sequence ID" value="KAF5687926.1"/>
    <property type="molecule type" value="Genomic_DNA"/>
</dbReference>
<sequence>MAQQELTSAFLAFPHTLIFSNPLSSHLQVHAMSEIWDPALVLPAPYLSYKTQAYVEPSNFVAISAAPSSPGEVSSAATIDPSDAINKDFELRDNDGKPVPGRMFRRPATCATSAARPVQQIGSPPVRTRVGKDSMNFSQVPDSDPVPITGTSVCAHWARCVQVYELWKDITSALAANGVDTVRRELTVERLSLSDEDCETIDTHLFKAYLSQLVVHNLVQDDLEFLDVSTRRPKSGFLSEAGATHDFERVLQTYGPAFGIYHHLIRGNGKVMFRDWTSVSSGIVDEWMEENWDRSREYATVIRTMEEDETLPRPNYDEYN</sequence>
<evidence type="ECO:0000313" key="2">
    <source>
        <dbReference type="Proteomes" id="UP000562682"/>
    </source>
</evidence>
<keyword evidence="2" id="KW-1185">Reference proteome</keyword>
<gene>
    <name evidence="1" type="ORF">FDENT_5216</name>
</gene>
<accession>A0A8H5UEY7</accession>
<protein>
    <submittedName>
        <fullName evidence="1">Uncharacterized protein</fullName>
    </submittedName>
</protein>
<comment type="caution">
    <text evidence="1">The sequence shown here is derived from an EMBL/GenBank/DDBJ whole genome shotgun (WGS) entry which is preliminary data.</text>
</comment>
<proteinExistence type="predicted"/>
<name>A0A8H5UEY7_9HYPO</name>
<dbReference type="AlphaFoldDB" id="A0A8H5UEY7"/>
<organism evidence="1 2">
    <name type="scientific">Fusarium denticulatum</name>
    <dbReference type="NCBI Taxonomy" id="48507"/>
    <lineage>
        <taxon>Eukaryota</taxon>
        <taxon>Fungi</taxon>
        <taxon>Dikarya</taxon>
        <taxon>Ascomycota</taxon>
        <taxon>Pezizomycotina</taxon>
        <taxon>Sordariomycetes</taxon>
        <taxon>Hypocreomycetidae</taxon>
        <taxon>Hypocreales</taxon>
        <taxon>Nectriaceae</taxon>
        <taxon>Fusarium</taxon>
        <taxon>Fusarium fujikuroi species complex</taxon>
    </lineage>
</organism>
<evidence type="ECO:0000313" key="1">
    <source>
        <dbReference type="EMBL" id="KAF5687926.1"/>
    </source>
</evidence>
<reference evidence="1 2" key="1">
    <citation type="submission" date="2020-05" db="EMBL/GenBank/DDBJ databases">
        <title>Identification and distribution of gene clusters putatively required for synthesis of sphingolipid metabolism inhibitors in phylogenetically diverse species of the filamentous fungus Fusarium.</title>
        <authorList>
            <person name="Kim H.-S."/>
            <person name="Busman M."/>
            <person name="Brown D.W."/>
            <person name="Divon H."/>
            <person name="Uhlig S."/>
            <person name="Proctor R.H."/>
        </authorList>
    </citation>
    <scope>NUCLEOTIDE SEQUENCE [LARGE SCALE GENOMIC DNA]</scope>
    <source>
        <strain evidence="1 2">NRRL 25311</strain>
    </source>
</reference>
<dbReference type="Proteomes" id="UP000562682">
    <property type="component" value="Unassembled WGS sequence"/>
</dbReference>